<organism evidence="1 2">
    <name type="scientific">Pleomassaria siparia CBS 279.74</name>
    <dbReference type="NCBI Taxonomy" id="1314801"/>
    <lineage>
        <taxon>Eukaryota</taxon>
        <taxon>Fungi</taxon>
        <taxon>Dikarya</taxon>
        <taxon>Ascomycota</taxon>
        <taxon>Pezizomycotina</taxon>
        <taxon>Dothideomycetes</taxon>
        <taxon>Pleosporomycetidae</taxon>
        <taxon>Pleosporales</taxon>
        <taxon>Pleomassariaceae</taxon>
        <taxon>Pleomassaria</taxon>
    </lineage>
</organism>
<gene>
    <name evidence="1" type="ORF">K504DRAFT_8800</name>
</gene>
<reference evidence="1" key="1">
    <citation type="journal article" date="2020" name="Stud. Mycol.">
        <title>101 Dothideomycetes genomes: a test case for predicting lifestyles and emergence of pathogens.</title>
        <authorList>
            <person name="Haridas S."/>
            <person name="Albert R."/>
            <person name="Binder M."/>
            <person name="Bloem J."/>
            <person name="Labutti K."/>
            <person name="Salamov A."/>
            <person name="Andreopoulos B."/>
            <person name="Baker S."/>
            <person name="Barry K."/>
            <person name="Bills G."/>
            <person name="Bluhm B."/>
            <person name="Cannon C."/>
            <person name="Castanera R."/>
            <person name="Culley D."/>
            <person name="Daum C."/>
            <person name="Ezra D."/>
            <person name="Gonzalez J."/>
            <person name="Henrissat B."/>
            <person name="Kuo A."/>
            <person name="Liang C."/>
            <person name="Lipzen A."/>
            <person name="Lutzoni F."/>
            <person name="Magnuson J."/>
            <person name="Mondo S."/>
            <person name="Nolan M."/>
            <person name="Ohm R."/>
            <person name="Pangilinan J."/>
            <person name="Park H.-J."/>
            <person name="Ramirez L."/>
            <person name="Alfaro M."/>
            <person name="Sun H."/>
            <person name="Tritt A."/>
            <person name="Yoshinaga Y."/>
            <person name="Zwiers L.-H."/>
            <person name="Turgeon B."/>
            <person name="Goodwin S."/>
            <person name="Spatafora J."/>
            <person name="Crous P."/>
            <person name="Grigoriev I."/>
        </authorList>
    </citation>
    <scope>NUCLEOTIDE SEQUENCE</scope>
    <source>
        <strain evidence="1">CBS 279.74</strain>
    </source>
</reference>
<dbReference type="EMBL" id="MU005764">
    <property type="protein sequence ID" value="KAF2714723.1"/>
    <property type="molecule type" value="Genomic_DNA"/>
</dbReference>
<dbReference type="AlphaFoldDB" id="A0A6G1KQ29"/>
<sequence length="145" mass="16399">MGITFTMVSLHPENPSSIHHDPFIHPSIHHDPSIHPSILSSHHHLRHMYCVCTSPTQIFRAHTHTHTHIHKRAATHLNTTPQFPPPLSPVPNNECHRTKIQISLILLIYVIPQNVLVVASPEITPPPPPQPPRAFYILCTYLCTC</sequence>
<dbReference type="Proteomes" id="UP000799428">
    <property type="component" value="Unassembled WGS sequence"/>
</dbReference>
<proteinExistence type="predicted"/>
<accession>A0A6G1KQ29</accession>
<evidence type="ECO:0000313" key="1">
    <source>
        <dbReference type="EMBL" id="KAF2714723.1"/>
    </source>
</evidence>
<name>A0A6G1KQ29_9PLEO</name>
<evidence type="ECO:0000313" key="2">
    <source>
        <dbReference type="Proteomes" id="UP000799428"/>
    </source>
</evidence>
<protein>
    <submittedName>
        <fullName evidence="1">Uncharacterized protein</fullName>
    </submittedName>
</protein>
<keyword evidence="2" id="KW-1185">Reference proteome</keyword>